<evidence type="ECO:0000256" key="4">
    <source>
        <dbReference type="SAM" id="MobiDB-lite"/>
    </source>
</evidence>
<feature type="compositionally biased region" description="Low complexity" evidence="4">
    <location>
        <begin position="352"/>
        <end position="384"/>
    </location>
</feature>
<proteinExistence type="inferred from homology"/>
<dbReference type="GO" id="GO:0005524">
    <property type="term" value="F:ATP binding"/>
    <property type="evidence" value="ECO:0007669"/>
    <property type="project" value="UniProtKB-KW"/>
</dbReference>
<reference evidence="7 8" key="1">
    <citation type="submission" date="2018-09" db="EMBL/GenBank/DDBJ databases">
        <title>Nocardia yunnanensis sp. nov., an actinomycete isolated from a soil sample.</title>
        <authorList>
            <person name="Zhang J."/>
        </authorList>
    </citation>
    <scope>NUCLEOTIDE SEQUENCE [LARGE SCALE GENOMIC DNA]</scope>
    <source>
        <strain evidence="7 8">CFHS0054</strain>
    </source>
</reference>
<organism evidence="7 8">
    <name type="scientific">Nocardia yunnanensis</name>
    <dbReference type="NCBI Taxonomy" id="2382165"/>
    <lineage>
        <taxon>Bacteria</taxon>
        <taxon>Bacillati</taxon>
        <taxon>Actinomycetota</taxon>
        <taxon>Actinomycetes</taxon>
        <taxon>Mycobacteriales</taxon>
        <taxon>Nocardiaceae</taxon>
        <taxon>Nocardia</taxon>
    </lineage>
</organism>
<dbReference type="PANTHER" id="PTHR42759">
    <property type="entry name" value="MOXR FAMILY PROTEIN"/>
    <property type="match status" value="1"/>
</dbReference>
<gene>
    <name evidence="7" type="ORF">D7D52_17995</name>
</gene>
<comment type="similarity">
    <text evidence="3">Belongs to the MoxR family.</text>
</comment>
<feature type="domain" description="ATPase AAA-3" evidence="5">
    <location>
        <begin position="63"/>
        <end position="193"/>
    </location>
</feature>
<feature type="region of interest" description="Disordered" evidence="4">
    <location>
        <begin position="352"/>
        <end position="402"/>
    </location>
</feature>
<evidence type="ECO:0000256" key="3">
    <source>
        <dbReference type="ARBA" id="ARBA00061607"/>
    </source>
</evidence>
<dbReference type="InterPro" id="IPR011703">
    <property type="entry name" value="ATPase_AAA-3"/>
</dbReference>
<feature type="compositionally biased region" description="Polar residues" evidence="4">
    <location>
        <begin position="1"/>
        <end position="13"/>
    </location>
</feature>
<evidence type="ECO:0000256" key="2">
    <source>
        <dbReference type="ARBA" id="ARBA00022840"/>
    </source>
</evidence>
<dbReference type="EMBL" id="CP032568">
    <property type="protein sequence ID" value="AYF75435.1"/>
    <property type="molecule type" value="Genomic_DNA"/>
</dbReference>
<dbReference type="GO" id="GO:0016887">
    <property type="term" value="F:ATP hydrolysis activity"/>
    <property type="evidence" value="ECO:0007669"/>
    <property type="project" value="InterPro"/>
</dbReference>
<dbReference type="RefSeq" id="WP_120737944.1">
    <property type="nucleotide sequence ID" value="NZ_CP032568.1"/>
</dbReference>
<sequence length="402" mass="43091">MLVTSTDGVSGVSTVKDAVPSPSNTLERDVQTLEKAIYEVKRVIVGQDRLVERLLVGVLARGHVLLEGVPGIAKTLAVETFAKVVGGSFSRVQFTPDLVPTDLVGTRIYRQGREEFDTELGPVVANFVLADEINRAPAKVQSALLEVMAERHVSIGGKTYPMPNPFLVMATQNPIESEGVYPLPEAQRDRFLFKVVVDYPSVEEEREIIYRMGVTPPEAKRILDPEELVRLQAVAANTFVHHALVDYVVRVIAATRKPADFGMQDVAGWISYGASPRASLGIIAAARAVALIRGRDYVVPQDVVEVIPDVLRHRLVLSYDALADEVSPDDVIKRVLQTVGLPQVAAQANAPAGAAPMPAAPQPAMGPHGGQQLAPVGGAPQQGIPQPPNGQVPGVPGQPQPK</sequence>
<dbReference type="Gene3D" id="3.40.50.300">
    <property type="entry name" value="P-loop containing nucleotide triphosphate hydrolases"/>
    <property type="match status" value="1"/>
</dbReference>
<dbReference type="PANTHER" id="PTHR42759:SF1">
    <property type="entry name" value="MAGNESIUM-CHELATASE SUBUNIT CHLD"/>
    <property type="match status" value="1"/>
</dbReference>
<dbReference type="Pfam" id="PF07726">
    <property type="entry name" value="AAA_3"/>
    <property type="match status" value="1"/>
</dbReference>
<dbReference type="Gene3D" id="1.10.8.80">
    <property type="entry name" value="Magnesium chelatase subunit I, C-Terminal domain"/>
    <property type="match status" value="1"/>
</dbReference>
<feature type="compositionally biased region" description="Pro residues" evidence="4">
    <location>
        <begin position="385"/>
        <end position="402"/>
    </location>
</feature>
<evidence type="ECO:0000313" key="8">
    <source>
        <dbReference type="Proteomes" id="UP000267164"/>
    </source>
</evidence>
<accession>A0A386ZFN7</accession>
<evidence type="ECO:0000259" key="5">
    <source>
        <dbReference type="Pfam" id="PF07726"/>
    </source>
</evidence>
<feature type="domain" description="ChlI/MoxR AAA lid" evidence="6">
    <location>
        <begin position="270"/>
        <end position="334"/>
    </location>
</feature>
<evidence type="ECO:0000313" key="7">
    <source>
        <dbReference type="EMBL" id="AYF75435.1"/>
    </source>
</evidence>
<evidence type="ECO:0000256" key="1">
    <source>
        <dbReference type="ARBA" id="ARBA00022741"/>
    </source>
</evidence>
<dbReference type="InterPro" id="IPR050764">
    <property type="entry name" value="CbbQ/NirQ/NorQ/GpvN"/>
</dbReference>
<name>A0A386ZFN7_9NOCA</name>
<evidence type="ECO:0000259" key="6">
    <source>
        <dbReference type="Pfam" id="PF17863"/>
    </source>
</evidence>
<dbReference type="OrthoDB" id="9808397at2"/>
<dbReference type="SUPFAM" id="SSF52540">
    <property type="entry name" value="P-loop containing nucleoside triphosphate hydrolases"/>
    <property type="match status" value="1"/>
</dbReference>
<dbReference type="KEGG" id="nyu:D7D52_17995"/>
<dbReference type="InterPro" id="IPR041628">
    <property type="entry name" value="ChlI/MoxR_AAA_lid"/>
</dbReference>
<protein>
    <submittedName>
        <fullName evidence="7">MoxR family ATPase</fullName>
    </submittedName>
</protein>
<dbReference type="AlphaFoldDB" id="A0A386ZFN7"/>
<keyword evidence="8" id="KW-1185">Reference proteome</keyword>
<dbReference type="Pfam" id="PF17863">
    <property type="entry name" value="AAA_lid_2"/>
    <property type="match status" value="1"/>
</dbReference>
<keyword evidence="2" id="KW-0067">ATP-binding</keyword>
<dbReference type="Proteomes" id="UP000267164">
    <property type="component" value="Chromosome"/>
</dbReference>
<keyword evidence="1" id="KW-0547">Nucleotide-binding</keyword>
<dbReference type="FunFam" id="3.40.50.300:FF:000640">
    <property type="entry name" value="MoxR family ATPase"/>
    <property type="match status" value="1"/>
</dbReference>
<dbReference type="InterPro" id="IPR027417">
    <property type="entry name" value="P-loop_NTPase"/>
</dbReference>
<feature type="region of interest" description="Disordered" evidence="4">
    <location>
        <begin position="1"/>
        <end position="23"/>
    </location>
</feature>